<dbReference type="PROSITE" id="PS50089">
    <property type="entry name" value="ZF_RING_2"/>
    <property type="match status" value="1"/>
</dbReference>
<feature type="compositionally biased region" description="Polar residues" evidence="7">
    <location>
        <begin position="370"/>
        <end position="383"/>
    </location>
</feature>
<evidence type="ECO:0000259" key="8">
    <source>
        <dbReference type="PROSITE" id="PS50014"/>
    </source>
</evidence>
<evidence type="ECO:0000259" key="10">
    <source>
        <dbReference type="PROSITE" id="PS50089"/>
    </source>
</evidence>
<name>A0A1I8B5F4_MELHA</name>
<dbReference type="InterPro" id="IPR011011">
    <property type="entry name" value="Znf_FYVE_PHD"/>
</dbReference>
<evidence type="ECO:0000256" key="5">
    <source>
        <dbReference type="PROSITE-ProRule" id="PRU00035"/>
    </source>
</evidence>
<accession>A0A1I8B5F4</accession>
<evidence type="ECO:0000313" key="11">
    <source>
        <dbReference type="Proteomes" id="UP000095281"/>
    </source>
</evidence>
<reference evidence="12" key="1">
    <citation type="submission" date="2016-11" db="UniProtKB">
        <authorList>
            <consortium name="WormBaseParasite"/>
        </authorList>
    </citation>
    <scope>IDENTIFICATION</scope>
</reference>
<evidence type="ECO:0000256" key="3">
    <source>
        <dbReference type="ARBA" id="ARBA00022833"/>
    </source>
</evidence>
<dbReference type="WBParaSite" id="MhA1_Contig138.frz3.fgene5">
    <property type="protein sequence ID" value="MhA1_Contig138.frz3.fgene5"/>
    <property type="gene ID" value="MhA1_Contig138.frz3.fgene5"/>
</dbReference>
<dbReference type="PROSITE" id="PS50016">
    <property type="entry name" value="ZF_PHD_2"/>
    <property type="match status" value="1"/>
</dbReference>
<dbReference type="PANTHER" id="PTHR46386">
    <property type="entry name" value="NUCLEAR BODY PROTEIN SP140"/>
    <property type="match status" value="1"/>
</dbReference>
<evidence type="ECO:0000256" key="2">
    <source>
        <dbReference type="ARBA" id="ARBA00022771"/>
    </source>
</evidence>
<protein>
    <submittedName>
        <fullName evidence="12">Uncharacterized protein</fullName>
    </submittedName>
</protein>
<proteinExistence type="predicted"/>
<organism evidence="11 12">
    <name type="scientific">Meloidogyne hapla</name>
    <name type="common">Root-knot nematode worm</name>
    <dbReference type="NCBI Taxonomy" id="6305"/>
    <lineage>
        <taxon>Eukaryota</taxon>
        <taxon>Metazoa</taxon>
        <taxon>Ecdysozoa</taxon>
        <taxon>Nematoda</taxon>
        <taxon>Chromadorea</taxon>
        <taxon>Rhabditida</taxon>
        <taxon>Tylenchina</taxon>
        <taxon>Tylenchomorpha</taxon>
        <taxon>Tylenchoidea</taxon>
        <taxon>Meloidogynidae</taxon>
        <taxon>Meloidogyninae</taxon>
        <taxon>Meloidogyne</taxon>
    </lineage>
</organism>
<keyword evidence="3" id="KW-0862">Zinc</keyword>
<feature type="region of interest" description="Disordered" evidence="7">
    <location>
        <begin position="973"/>
        <end position="1062"/>
    </location>
</feature>
<dbReference type="InterPro" id="IPR019787">
    <property type="entry name" value="Znf_PHD-finger"/>
</dbReference>
<dbReference type="PANTHER" id="PTHR46386:SF11">
    <property type="entry name" value="AUTOIMMUNE REGULATOR"/>
    <property type="match status" value="1"/>
</dbReference>
<feature type="region of interest" description="Disordered" evidence="7">
    <location>
        <begin position="860"/>
        <end position="914"/>
    </location>
</feature>
<evidence type="ECO:0000256" key="4">
    <source>
        <dbReference type="ARBA" id="ARBA00023117"/>
    </source>
</evidence>
<dbReference type="InterPro" id="IPR036427">
    <property type="entry name" value="Bromodomain-like_sf"/>
</dbReference>
<feature type="compositionally biased region" description="Basic and acidic residues" evidence="7">
    <location>
        <begin position="904"/>
        <end position="914"/>
    </location>
</feature>
<dbReference type="Gene3D" id="1.20.920.10">
    <property type="entry name" value="Bromodomain-like"/>
    <property type="match status" value="1"/>
</dbReference>
<feature type="domain" description="PHD-type" evidence="9">
    <location>
        <begin position="1087"/>
        <end position="1142"/>
    </location>
</feature>
<keyword evidence="2 6" id="KW-0863">Zinc-finger</keyword>
<dbReference type="InterPro" id="IPR019786">
    <property type="entry name" value="Zinc_finger_PHD-type_CS"/>
</dbReference>
<feature type="region of interest" description="Disordered" evidence="7">
    <location>
        <begin position="1277"/>
        <end position="1320"/>
    </location>
</feature>
<evidence type="ECO:0000256" key="6">
    <source>
        <dbReference type="PROSITE-ProRule" id="PRU00175"/>
    </source>
</evidence>
<keyword evidence="11" id="KW-1185">Reference proteome</keyword>
<keyword evidence="4 5" id="KW-0103">Bromodomain</keyword>
<sequence length="1320" mass="149150">MGGLQCDVCKQDISLGSSVNPTICLFPCFHKYCERCKAQVLATVPQHGAESRVSCKLCNQQFLLNVLYDYSENMIEKIFCLHCNIKNKATVEWRCKSCQNRYLCAHCSQPHYHSGHELEPVMKPNLPLRSQCSAHSNILATYLCSCQARLCDYCLNNHADGSVEHPHEQRIAYNKLAERARVELDTIRRQSQRDFEKLERLREKVTQNKAHIGNQATQARTAIANEVVELVNTIIRRGNDIVTCIDLAEETKTKNCGQLEKEMIESFTENALLTVQQDHPGMWSASMFAQSALFQVNKRRDLAKNTLESFERLPIIAYQNGSTNDLFSAIRSFGLLNLDGEIKLPAQSTPQNAQMFPIANNFHQYNIPNNIPSTSDTPIQNKRPNPPTQNVPPILRSSSQLNASTSRMDQQQHQVNVSVNIQPLQQQQRIITPVMNLSSPPPNIQHIPTSIHAVPQQQHNIPVNSHAPMTLQTDIFNSVSSPSGIIPHLLQHPMNISASRPQLLPTNCPLPANIGSPISMPNTPLTPVMNGPDQMQFMRQNAMTMALQQQQQHVMSLQQNQHQQQRIIQQQQPQQNHQLPQRQQMRMQIIPQHSAGLMPHQIQQNIVHQIQQNISLPHQQLFNQPHQQPHIIQNQQQHQQMQQHQQHLAAQRHHQQHQQMIIPQQYHPQVMSPPFQQHQQPQAVQVLDSPPQQQMISGQQEERHPPIMLRIPNPRQNAQQFVDSVIGQPSTSSADQSQIYQNSGTTPLEHLVEMTCASSMPQTSRNLGNINDQPTNIPQKQSSTAAPEIVDLLDDEEEEQRNSHKQTNLESTSNQLTVPIVNDVIVNSEKLEKINSLQQQDSLLQQSQNNPHLLKALRQNKPQSVAADSTVSFAGNHSSTESPIPPINTNSGTKRKPASANINDNEHKPTEKRLATEIDKTIILNNENNLNEEEKQRQINISPPADLISTTTAENGEEDFDKEENNNNILEQKLAKKSRKSETPNSLDLRVFSSPEENNGEASSQPEKSENSEKILSKNLNNSKTGKWATTKPSLNEGASSGNNTNKSKPEENIKNSENVGNKAEERIRASFNNILSSAPTGDDFWDDYCYVCSQGCDETTGSLGCCESCPKVFHAQCHVPRILGLMEDLPDDWRCSVCVECEPLTQQSQEFGNREQLLCAKVFLACFEDNSQVELFVNQVPPTETDYHNIIKHPIWLQLIGERINFKSYANVSKFLDDMNLLFQNFSTFNSPTDPLASKGKSVYLRYIEAVKKFMPFYIKQIWVYYSLHSSRFNSTQTTSSLNVPTEDDNNNEHNRNRLKGTTVGRKRGGSKAKSQTPA</sequence>
<dbReference type="SUPFAM" id="SSF57903">
    <property type="entry name" value="FYVE/PHD zinc finger"/>
    <property type="match status" value="1"/>
</dbReference>
<dbReference type="PROSITE" id="PS50014">
    <property type="entry name" value="BROMODOMAIN_2"/>
    <property type="match status" value="1"/>
</dbReference>
<feature type="compositionally biased region" description="Polar residues" evidence="7">
    <location>
        <begin position="860"/>
        <end position="892"/>
    </location>
</feature>
<dbReference type="InterPro" id="IPR018359">
    <property type="entry name" value="Bromodomain_CS"/>
</dbReference>
<feature type="compositionally biased region" description="Polar residues" evidence="7">
    <location>
        <begin position="995"/>
        <end position="1006"/>
    </location>
</feature>
<dbReference type="GO" id="GO:0005634">
    <property type="term" value="C:nucleus"/>
    <property type="evidence" value="ECO:0007669"/>
    <property type="project" value="TreeGrafter"/>
</dbReference>
<dbReference type="Proteomes" id="UP000095281">
    <property type="component" value="Unplaced"/>
</dbReference>
<dbReference type="Pfam" id="PF00439">
    <property type="entry name" value="Bromodomain"/>
    <property type="match status" value="1"/>
</dbReference>
<dbReference type="Gene3D" id="3.30.40.10">
    <property type="entry name" value="Zinc/RING finger domain, C3HC4 (zinc finger)"/>
    <property type="match status" value="1"/>
</dbReference>
<feature type="compositionally biased region" description="Basic and acidic residues" evidence="7">
    <location>
        <begin position="1007"/>
        <end position="1016"/>
    </location>
</feature>
<dbReference type="PROSITE" id="PS01359">
    <property type="entry name" value="ZF_PHD_1"/>
    <property type="match status" value="1"/>
</dbReference>
<dbReference type="InterPro" id="IPR001841">
    <property type="entry name" value="Znf_RING"/>
</dbReference>
<feature type="compositionally biased region" description="Polar residues" evidence="7">
    <location>
        <begin position="1031"/>
        <end position="1047"/>
    </location>
</feature>
<dbReference type="CDD" id="cd15541">
    <property type="entry name" value="PHD_TIF1_like"/>
    <property type="match status" value="1"/>
</dbReference>
<dbReference type="SMART" id="SM00249">
    <property type="entry name" value="PHD"/>
    <property type="match status" value="1"/>
</dbReference>
<evidence type="ECO:0000256" key="7">
    <source>
        <dbReference type="SAM" id="MobiDB-lite"/>
    </source>
</evidence>
<dbReference type="PRINTS" id="PR00503">
    <property type="entry name" value="BROMODOMAIN"/>
</dbReference>
<feature type="domain" description="Bromo" evidence="8">
    <location>
        <begin position="1187"/>
        <end position="1238"/>
    </location>
</feature>
<dbReference type="GO" id="GO:0000981">
    <property type="term" value="F:DNA-binding transcription factor activity, RNA polymerase II-specific"/>
    <property type="evidence" value="ECO:0007669"/>
    <property type="project" value="TreeGrafter"/>
</dbReference>
<dbReference type="SUPFAM" id="SSF47370">
    <property type="entry name" value="Bromodomain"/>
    <property type="match status" value="1"/>
</dbReference>
<feature type="region of interest" description="Disordered" evidence="7">
    <location>
        <begin position="370"/>
        <end position="395"/>
    </location>
</feature>
<dbReference type="PROSITE" id="PS00633">
    <property type="entry name" value="BROMODOMAIN_1"/>
    <property type="match status" value="1"/>
</dbReference>
<evidence type="ECO:0000256" key="1">
    <source>
        <dbReference type="ARBA" id="ARBA00022723"/>
    </source>
</evidence>
<dbReference type="InterPro" id="IPR043563">
    <property type="entry name" value="Sp110/Sp140/Sp140L-like"/>
</dbReference>
<keyword evidence="1" id="KW-0479">Metal-binding</keyword>
<dbReference type="GO" id="GO:0008270">
    <property type="term" value="F:zinc ion binding"/>
    <property type="evidence" value="ECO:0007669"/>
    <property type="project" value="UniProtKB-KW"/>
</dbReference>
<dbReference type="InterPro" id="IPR001965">
    <property type="entry name" value="Znf_PHD"/>
</dbReference>
<evidence type="ECO:0000313" key="12">
    <source>
        <dbReference type="WBParaSite" id="MhA1_Contig138.frz3.fgene5"/>
    </source>
</evidence>
<dbReference type="SMART" id="SM00297">
    <property type="entry name" value="BROMO"/>
    <property type="match status" value="1"/>
</dbReference>
<feature type="domain" description="RING-type" evidence="10">
    <location>
        <begin position="6"/>
        <end position="59"/>
    </location>
</feature>
<dbReference type="InterPro" id="IPR013083">
    <property type="entry name" value="Znf_RING/FYVE/PHD"/>
</dbReference>
<dbReference type="InterPro" id="IPR001487">
    <property type="entry name" value="Bromodomain"/>
</dbReference>
<evidence type="ECO:0000259" key="9">
    <source>
        <dbReference type="PROSITE" id="PS50016"/>
    </source>
</evidence>
<feature type="region of interest" description="Disordered" evidence="7">
    <location>
        <begin position="761"/>
        <end position="785"/>
    </location>
</feature>